<dbReference type="STRING" id="947166.A0A1D1UHV4"/>
<dbReference type="OrthoDB" id="5946976at2759"/>
<keyword evidence="3" id="KW-1185">Reference proteome</keyword>
<evidence type="ECO:0000313" key="3">
    <source>
        <dbReference type="Proteomes" id="UP000186922"/>
    </source>
</evidence>
<dbReference type="Proteomes" id="UP000186922">
    <property type="component" value="Unassembled WGS sequence"/>
</dbReference>
<dbReference type="Gene3D" id="3.40.710.10">
    <property type="entry name" value="DD-peptidase/beta-lactamase superfamily"/>
    <property type="match status" value="1"/>
</dbReference>
<reference evidence="2 3" key="1">
    <citation type="journal article" date="2016" name="Nat. Commun.">
        <title>Extremotolerant tardigrade genome and improved radiotolerance of human cultured cells by tardigrade-unique protein.</title>
        <authorList>
            <person name="Hashimoto T."/>
            <person name="Horikawa D.D."/>
            <person name="Saito Y."/>
            <person name="Kuwahara H."/>
            <person name="Kozuka-Hata H."/>
            <person name="Shin-I T."/>
            <person name="Minakuchi Y."/>
            <person name="Ohishi K."/>
            <person name="Motoyama A."/>
            <person name="Aizu T."/>
            <person name="Enomoto A."/>
            <person name="Kondo K."/>
            <person name="Tanaka S."/>
            <person name="Hara Y."/>
            <person name="Koshikawa S."/>
            <person name="Sagara H."/>
            <person name="Miura T."/>
            <person name="Yokobori S."/>
            <person name="Miyagawa K."/>
            <person name="Suzuki Y."/>
            <person name="Kubo T."/>
            <person name="Oyama M."/>
            <person name="Kohara Y."/>
            <person name="Fujiyama A."/>
            <person name="Arakawa K."/>
            <person name="Katayama T."/>
            <person name="Toyoda A."/>
            <person name="Kunieda T."/>
        </authorList>
    </citation>
    <scope>NUCLEOTIDE SEQUENCE [LARGE SCALE GENOMIC DNA]</scope>
    <source>
        <strain evidence="2 3">YOKOZUNA-1</strain>
    </source>
</reference>
<name>A0A1D1UHV4_RAMVA</name>
<accession>A0A1D1UHV4</accession>
<proteinExistence type="predicted"/>
<evidence type="ECO:0000313" key="2">
    <source>
        <dbReference type="EMBL" id="GAU89266.1"/>
    </source>
</evidence>
<feature type="domain" description="Beta-lactamase-related" evidence="1">
    <location>
        <begin position="91"/>
        <end position="402"/>
    </location>
</feature>
<organism evidence="2 3">
    <name type="scientific">Ramazzottius varieornatus</name>
    <name type="common">Water bear</name>
    <name type="synonym">Tardigrade</name>
    <dbReference type="NCBI Taxonomy" id="947166"/>
    <lineage>
        <taxon>Eukaryota</taxon>
        <taxon>Metazoa</taxon>
        <taxon>Ecdysozoa</taxon>
        <taxon>Tardigrada</taxon>
        <taxon>Eutardigrada</taxon>
        <taxon>Parachela</taxon>
        <taxon>Hypsibioidea</taxon>
        <taxon>Ramazzottiidae</taxon>
        <taxon>Ramazzottius</taxon>
    </lineage>
</organism>
<dbReference type="PANTHER" id="PTHR46825">
    <property type="entry name" value="D-ALANYL-D-ALANINE-CARBOXYPEPTIDASE/ENDOPEPTIDASE AMPH"/>
    <property type="match status" value="1"/>
</dbReference>
<evidence type="ECO:0000259" key="1">
    <source>
        <dbReference type="Pfam" id="PF00144"/>
    </source>
</evidence>
<dbReference type="Pfam" id="PF00144">
    <property type="entry name" value="Beta-lactamase"/>
    <property type="match status" value="1"/>
</dbReference>
<protein>
    <recommendedName>
        <fullName evidence="1">Beta-lactamase-related domain-containing protein</fullName>
    </recommendedName>
</protein>
<dbReference type="SUPFAM" id="SSF56601">
    <property type="entry name" value="beta-lactamase/transpeptidase-like"/>
    <property type="match status" value="1"/>
</dbReference>
<sequence length="625" mass="68784">MSPCVTSRVKFCIHCELSRFFIILLLTSVMSETVKLENQLDRLTAGELDRVAHRAMSCHNIPSLGLSIVVPSSSNGAVKFWKTYRAPFFDAERMAENSTRSDPMFCIGSLTKHISATLILHQLEQLQWKGYTYTVGTLVTDIIPALGLEYSQLANATIEDILSHRTGLAEFFGPFLVGYPTGSSRLDLAKIAARLPRIHPSGTSYVYNNHVFSLSGLIAETLGELLYGKPKRWEELASDLLQEAGVSTGDFSFADTVEDARVEKGFLSVDGKLRAMDPEVRQLIAPAGAAGSLCITPQAMARWMSFLLRRGEDSSVSRETIVNPWTTRNINPSTILSSVEFPDGPVVNARCGYGLGWGCYSYRGHKYVAHGGGFYAFISKLLVFPDQNISIFTSTSGPGTSDVAITMRKLHLYIFDRLMGYSPQPLDFVCPPPLLTPAPTSKTLDNFVPLRILEGFLGEYQHGVFGTIKVIVKNKEVRLLAGRFGEAILVNCVSHPDNTAVCQLEFTGILWWISGSDAFKNDKQTNRTAIFRLVHNAEQEARTLTLPLYSSAAPPLFTRKPRANGITSLQITERATETIKPNSADKNRSGNVSLMTILIISPSCQLKILPVFLILSMAVLMIGLA</sequence>
<dbReference type="InterPro" id="IPR001466">
    <property type="entry name" value="Beta-lactam-related"/>
</dbReference>
<dbReference type="EMBL" id="BDGG01000001">
    <property type="protein sequence ID" value="GAU89266.1"/>
    <property type="molecule type" value="Genomic_DNA"/>
</dbReference>
<gene>
    <name evidence="2" type="primary">RvY_01835-1</name>
    <name evidence="2" type="synonym">RvY_01835.1</name>
    <name evidence="2" type="ORF">RvY_01835</name>
</gene>
<dbReference type="PANTHER" id="PTHR46825:SF15">
    <property type="entry name" value="BETA-LACTAMASE-RELATED DOMAIN-CONTAINING PROTEIN"/>
    <property type="match status" value="1"/>
</dbReference>
<dbReference type="AlphaFoldDB" id="A0A1D1UHV4"/>
<dbReference type="InterPro" id="IPR050491">
    <property type="entry name" value="AmpC-like"/>
</dbReference>
<dbReference type="InterPro" id="IPR012338">
    <property type="entry name" value="Beta-lactam/transpept-like"/>
</dbReference>
<comment type="caution">
    <text evidence="2">The sequence shown here is derived from an EMBL/GenBank/DDBJ whole genome shotgun (WGS) entry which is preliminary data.</text>
</comment>